<comment type="caution">
    <text evidence="3">The sequence shown here is derived from an EMBL/GenBank/DDBJ whole genome shotgun (WGS) entry which is preliminary data.</text>
</comment>
<evidence type="ECO:0000259" key="2">
    <source>
        <dbReference type="Pfam" id="PF13546"/>
    </source>
</evidence>
<feature type="region of interest" description="Disordered" evidence="1">
    <location>
        <begin position="404"/>
        <end position="474"/>
    </location>
</feature>
<dbReference type="InterPro" id="IPR012337">
    <property type="entry name" value="RNaseH-like_sf"/>
</dbReference>
<feature type="domain" description="Transposase IS701-like DDE" evidence="2">
    <location>
        <begin position="23"/>
        <end position="264"/>
    </location>
</feature>
<gene>
    <name evidence="3" type="ORF">GCM10010446_60750</name>
</gene>
<reference evidence="4" key="1">
    <citation type="journal article" date="2019" name="Int. J. Syst. Evol. Microbiol.">
        <title>The Global Catalogue of Microorganisms (GCM) 10K type strain sequencing project: providing services to taxonomists for standard genome sequencing and annotation.</title>
        <authorList>
            <consortium name="The Broad Institute Genomics Platform"/>
            <consortium name="The Broad Institute Genome Sequencing Center for Infectious Disease"/>
            <person name="Wu L."/>
            <person name="Ma J."/>
        </authorList>
    </citation>
    <scope>NUCLEOTIDE SEQUENCE [LARGE SCALE GENOMIC DNA]</scope>
    <source>
        <strain evidence="4">JCM 9088</strain>
    </source>
</reference>
<feature type="compositionally biased region" description="Low complexity" evidence="1">
    <location>
        <begin position="453"/>
        <end position="464"/>
    </location>
</feature>
<dbReference type="InterPro" id="IPR039365">
    <property type="entry name" value="IS701-like"/>
</dbReference>
<dbReference type="PANTHER" id="PTHR33627">
    <property type="entry name" value="TRANSPOSASE"/>
    <property type="match status" value="1"/>
</dbReference>
<dbReference type="Pfam" id="PF13546">
    <property type="entry name" value="DDE_5"/>
    <property type="match status" value="1"/>
</dbReference>
<name>A0ABP6K3L8_9ACTN</name>
<keyword evidence="4" id="KW-1185">Reference proteome</keyword>
<evidence type="ECO:0000256" key="1">
    <source>
        <dbReference type="SAM" id="MobiDB-lite"/>
    </source>
</evidence>
<dbReference type="RefSeq" id="WP_344499565.1">
    <property type="nucleotide sequence ID" value="NZ_BAAAUD010000060.1"/>
</dbReference>
<organism evidence="3 4">
    <name type="scientific">Streptomyces enissocaesilis</name>
    <dbReference type="NCBI Taxonomy" id="332589"/>
    <lineage>
        <taxon>Bacteria</taxon>
        <taxon>Bacillati</taxon>
        <taxon>Actinomycetota</taxon>
        <taxon>Actinomycetes</taxon>
        <taxon>Kitasatosporales</taxon>
        <taxon>Streptomycetaceae</taxon>
        <taxon>Streptomyces</taxon>
        <taxon>Streptomyces rochei group</taxon>
    </lineage>
</organism>
<protein>
    <submittedName>
        <fullName evidence="3">IS701 family transposase</fullName>
    </submittedName>
</protein>
<dbReference type="SUPFAM" id="SSF53098">
    <property type="entry name" value="Ribonuclease H-like"/>
    <property type="match status" value="1"/>
</dbReference>
<dbReference type="Proteomes" id="UP001500403">
    <property type="component" value="Unassembled WGS sequence"/>
</dbReference>
<sequence length="474" mass="52412">MTRRVPCPPAPGPLEAYAARFDDLFSTLAQRRGFREYLAGLLLPRDRNKTLTCLAGTEPVAGAQHPVVQRLQFFLSESTWDHERVHSRRAELLLTDPATAAHPGGVLVIDDSGDRKDGKATAHIGRQWLGRLGKTDNGIVTVTTCWADENLYYPLHAVPYSPAHHFPQGRSDPGFRTKLQIAAEPARIAKTIGVAFRAVAADCAYVDQDSFRRQLGEAGMPFLMVLKPSHGSWAYGKNACTPADAARALTWRDPEHPGDWTPLERTFRDGHTESWWAADARLGWWGPDGNVRLVVATADPTTLPAQATWYLATDLPRPGGPREADSPEPAADLHEVVRIYGIRHWIEQRYKQVEDELGWADFQVSSDTAIRRRQTLVTCAFSFCWDNWFTRPPEQELALVPAVPPAATPAGPAERGAKQTPPAPTGQLAQGDPSRPGLARPPDHPPTLLAGLDQRTPTTRTPSPDQRRRRRPPT</sequence>
<dbReference type="InterPro" id="IPR038721">
    <property type="entry name" value="IS701-like_DDE_dom"/>
</dbReference>
<dbReference type="EMBL" id="BAAAUD010000060">
    <property type="protein sequence ID" value="GAA2966919.1"/>
    <property type="molecule type" value="Genomic_DNA"/>
</dbReference>
<evidence type="ECO:0000313" key="3">
    <source>
        <dbReference type="EMBL" id="GAA2966919.1"/>
    </source>
</evidence>
<accession>A0ABP6K3L8</accession>
<dbReference type="PANTHER" id="PTHR33627:SF1">
    <property type="entry name" value="TRANSPOSASE"/>
    <property type="match status" value="1"/>
</dbReference>
<evidence type="ECO:0000313" key="4">
    <source>
        <dbReference type="Proteomes" id="UP001500403"/>
    </source>
</evidence>
<proteinExistence type="predicted"/>